<name>A0ACC6TEK5_9MICC</name>
<gene>
    <name evidence="1" type="ORF">ABIC98_001717</name>
</gene>
<keyword evidence="2" id="KW-1185">Reference proteome</keyword>
<organism evidence="1 2">
    <name type="scientific">Arthrobacter nitrophenolicus</name>
    <dbReference type="NCBI Taxonomy" id="683150"/>
    <lineage>
        <taxon>Bacteria</taxon>
        <taxon>Bacillati</taxon>
        <taxon>Actinomycetota</taxon>
        <taxon>Actinomycetes</taxon>
        <taxon>Micrococcales</taxon>
        <taxon>Micrococcaceae</taxon>
        <taxon>Arthrobacter</taxon>
    </lineage>
</organism>
<sequence length="118" mass="12669">MPDFERFRVLLEEERKRKAALLPDLRADIASASSARLDSNVDDEHDPEGATIAFELSQASALLKQSAAGLDQVEAALARLDAGTYGTCAVCGEAIAEGRLEARPWTPFCITHAGAGRR</sequence>
<evidence type="ECO:0000313" key="2">
    <source>
        <dbReference type="Proteomes" id="UP001549207"/>
    </source>
</evidence>
<proteinExistence type="predicted"/>
<dbReference type="EMBL" id="JBEPNJ010000005">
    <property type="protein sequence ID" value="MET3772080.1"/>
    <property type="molecule type" value="Genomic_DNA"/>
</dbReference>
<accession>A0ACC6TEK5</accession>
<evidence type="ECO:0000313" key="1">
    <source>
        <dbReference type="EMBL" id="MET3772080.1"/>
    </source>
</evidence>
<protein>
    <submittedName>
        <fullName evidence="1">RNA polymerase-binding transcription factor DksA</fullName>
    </submittedName>
</protein>
<comment type="caution">
    <text evidence="1">The sequence shown here is derived from an EMBL/GenBank/DDBJ whole genome shotgun (WGS) entry which is preliminary data.</text>
</comment>
<reference evidence="1" key="1">
    <citation type="submission" date="2024-06" db="EMBL/GenBank/DDBJ databases">
        <title>Genomic Encyclopedia of Type Strains, Phase IV (KMG-IV): sequencing the most valuable type-strain genomes for metagenomic binning, comparative biology and taxonomic classification.</title>
        <authorList>
            <person name="Goeker M."/>
        </authorList>
    </citation>
    <scope>NUCLEOTIDE SEQUENCE</scope>
    <source>
        <strain evidence="1">SJCon</strain>
    </source>
</reference>
<dbReference type="Proteomes" id="UP001549207">
    <property type="component" value="Unassembled WGS sequence"/>
</dbReference>